<proteinExistence type="predicted"/>
<protein>
    <submittedName>
        <fullName evidence="7">IclR family transcriptional regulator</fullName>
    </submittedName>
</protein>
<keyword evidence="1" id="KW-0805">Transcription regulation</keyword>
<comment type="caution">
    <text evidence="7">The sequence shown here is derived from an EMBL/GenBank/DDBJ whole genome shotgun (WGS) entry which is preliminary data.</text>
</comment>
<feature type="region of interest" description="Disordered" evidence="4">
    <location>
        <begin position="1"/>
        <end position="24"/>
    </location>
</feature>
<evidence type="ECO:0000313" key="8">
    <source>
        <dbReference type="Proteomes" id="UP000319931"/>
    </source>
</evidence>
<dbReference type="Pfam" id="PF01614">
    <property type="entry name" value="IclR_C"/>
    <property type="match status" value="1"/>
</dbReference>
<dbReference type="InterPro" id="IPR029016">
    <property type="entry name" value="GAF-like_dom_sf"/>
</dbReference>
<organism evidence="7 8">
    <name type="scientific">Sphingomonas glacialis</name>
    <dbReference type="NCBI Taxonomy" id="658225"/>
    <lineage>
        <taxon>Bacteria</taxon>
        <taxon>Pseudomonadati</taxon>
        <taxon>Pseudomonadota</taxon>
        <taxon>Alphaproteobacteria</taxon>
        <taxon>Sphingomonadales</taxon>
        <taxon>Sphingomonadaceae</taxon>
        <taxon>Sphingomonas</taxon>
    </lineage>
</organism>
<dbReference type="RefSeq" id="WP_140849846.1">
    <property type="nucleotide sequence ID" value="NZ_RCZC01000002.1"/>
</dbReference>
<dbReference type="SUPFAM" id="SSF46785">
    <property type="entry name" value="Winged helix' DNA-binding domain"/>
    <property type="match status" value="1"/>
</dbReference>
<reference evidence="7 8" key="1">
    <citation type="journal article" date="2019" name="Environ. Microbiol.">
        <title>Species interactions and distinct microbial communities in high Arctic permafrost affected cryosols are associated with the CH4 and CO2 gas fluxes.</title>
        <authorList>
            <person name="Altshuler I."/>
            <person name="Hamel J."/>
            <person name="Turney S."/>
            <person name="Magnuson E."/>
            <person name="Levesque R."/>
            <person name="Greer C."/>
            <person name="Whyte L.G."/>
        </authorList>
    </citation>
    <scope>NUCLEOTIDE SEQUENCE [LARGE SCALE GENOMIC DNA]</scope>
    <source>
        <strain evidence="7 8">E6.1</strain>
    </source>
</reference>
<name>A0A502G065_9SPHN</name>
<dbReference type="InterPro" id="IPR036390">
    <property type="entry name" value="WH_DNA-bd_sf"/>
</dbReference>
<evidence type="ECO:0000256" key="3">
    <source>
        <dbReference type="ARBA" id="ARBA00023163"/>
    </source>
</evidence>
<evidence type="ECO:0000256" key="4">
    <source>
        <dbReference type="SAM" id="MobiDB-lite"/>
    </source>
</evidence>
<keyword evidence="8" id="KW-1185">Reference proteome</keyword>
<dbReference type="InterPro" id="IPR005471">
    <property type="entry name" value="Tscrpt_reg_IclR_N"/>
</dbReference>
<dbReference type="PANTHER" id="PTHR30136:SF7">
    <property type="entry name" value="HTH-TYPE TRANSCRIPTIONAL REGULATOR KDGR-RELATED"/>
    <property type="match status" value="1"/>
</dbReference>
<dbReference type="OrthoDB" id="6057486at2"/>
<dbReference type="InterPro" id="IPR050707">
    <property type="entry name" value="HTH_MetabolicPath_Reg"/>
</dbReference>
<keyword evidence="2" id="KW-0238">DNA-binding</keyword>
<dbReference type="Proteomes" id="UP000319931">
    <property type="component" value="Unassembled WGS sequence"/>
</dbReference>
<sequence length="271" mass="29784">MDEQASDPTNDLADDQDGEDRRYKAPALEKGLDILELLADATDPLPLAAIADQLDRSRGELHRMVQVLQFRGYIDHDVGSEGYRLTDRLFALGMRQPRTRNLVELALPVMRQLVQDSGESCHLAFHSRGEMVVVARVESGEQVGFSVRVGYRRPIPSTASGVVLYAFQAEEVRRRWEGLFAPKLGKDALAAFRTRADAVRAHQVELTQSPLVSSVTDISAPIMRGGAAAAALTVPYLERREPVHSAENVALMLVAATTTIAAQLVQSDERL</sequence>
<evidence type="ECO:0000259" key="6">
    <source>
        <dbReference type="PROSITE" id="PS51078"/>
    </source>
</evidence>
<dbReference type="AlphaFoldDB" id="A0A502G065"/>
<accession>A0A502G065</accession>
<evidence type="ECO:0000259" key="5">
    <source>
        <dbReference type="PROSITE" id="PS51077"/>
    </source>
</evidence>
<dbReference type="EMBL" id="RCZC01000002">
    <property type="protein sequence ID" value="TPG54696.1"/>
    <property type="molecule type" value="Genomic_DNA"/>
</dbReference>
<dbReference type="InterPro" id="IPR036388">
    <property type="entry name" value="WH-like_DNA-bd_sf"/>
</dbReference>
<evidence type="ECO:0000256" key="1">
    <source>
        <dbReference type="ARBA" id="ARBA00023015"/>
    </source>
</evidence>
<dbReference type="PROSITE" id="PS51077">
    <property type="entry name" value="HTH_ICLR"/>
    <property type="match status" value="1"/>
</dbReference>
<evidence type="ECO:0000256" key="2">
    <source>
        <dbReference type="ARBA" id="ARBA00023125"/>
    </source>
</evidence>
<dbReference type="GO" id="GO:0045892">
    <property type="term" value="P:negative regulation of DNA-templated transcription"/>
    <property type="evidence" value="ECO:0007669"/>
    <property type="project" value="TreeGrafter"/>
</dbReference>
<feature type="domain" description="IclR-ED" evidence="6">
    <location>
        <begin position="88"/>
        <end position="266"/>
    </location>
</feature>
<dbReference type="SMART" id="SM00346">
    <property type="entry name" value="HTH_ICLR"/>
    <property type="match status" value="1"/>
</dbReference>
<dbReference type="Gene3D" id="3.30.450.40">
    <property type="match status" value="1"/>
</dbReference>
<dbReference type="InterPro" id="IPR014757">
    <property type="entry name" value="Tscrpt_reg_IclR_C"/>
</dbReference>
<dbReference type="GO" id="GO:0003700">
    <property type="term" value="F:DNA-binding transcription factor activity"/>
    <property type="evidence" value="ECO:0007669"/>
    <property type="project" value="TreeGrafter"/>
</dbReference>
<dbReference type="Pfam" id="PF09339">
    <property type="entry name" value="HTH_IclR"/>
    <property type="match status" value="1"/>
</dbReference>
<feature type="domain" description="HTH iclR-type" evidence="5">
    <location>
        <begin position="25"/>
        <end position="87"/>
    </location>
</feature>
<keyword evidence="3" id="KW-0804">Transcription</keyword>
<dbReference type="GO" id="GO:0003677">
    <property type="term" value="F:DNA binding"/>
    <property type="evidence" value="ECO:0007669"/>
    <property type="project" value="UniProtKB-KW"/>
</dbReference>
<evidence type="ECO:0000313" key="7">
    <source>
        <dbReference type="EMBL" id="TPG54696.1"/>
    </source>
</evidence>
<gene>
    <name evidence="7" type="ORF">EAH76_08705</name>
</gene>
<dbReference type="Gene3D" id="1.10.10.10">
    <property type="entry name" value="Winged helix-like DNA-binding domain superfamily/Winged helix DNA-binding domain"/>
    <property type="match status" value="1"/>
</dbReference>
<dbReference type="SUPFAM" id="SSF55781">
    <property type="entry name" value="GAF domain-like"/>
    <property type="match status" value="1"/>
</dbReference>
<dbReference type="PANTHER" id="PTHR30136">
    <property type="entry name" value="HELIX-TURN-HELIX TRANSCRIPTIONAL REGULATOR, ICLR FAMILY"/>
    <property type="match status" value="1"/>
</dbReference>
<dbReference type="PROSITE" id="PS51078">
    <property type="entry name" value="ICLR_ED"/>
    <property type="match status" value="1"/>
</dbReference>